<name>A0A822LA97_MICAE</name>
<dbReference type="AlphaFoldDB" id="A0A822LA97"/>
<sequence length="69" mass="7542">MPLLICSLYCINQCYIGSQDVGKRQGSGKENEVYSLEKAAVIDDFCRGAGNFSRVGDNFACFYSKASCV</sequence>
<reference evidence="1 2" key="1">
    <citation type="submission" date="2012-04" db="EMBL/GenBank/DDBJ databases">
        <authorList>
            <person name="Genoscope - CEA"/>
        </authorList>
    </citation>
    <scope>NUCLEOTIDE SEQUENCE [LARGE SCALE GENOMIC DNA]</scope>
    <source>
        <strain evidence="1 2">9432</strain>
    </source>
</reference>
<evidence type="ECO:0000313" key="1">
    <source>
        <dbReference type="EMBL" id="CCH92356.1"/>
    </source>
</evidence>
<comment type="caution">
    <text evidence="1">The sequence shown here is derived from an EMBL/GenBank/DDBJ whole genome shotgun (WGS) entry which is preliminary data.</text>
</comment>
<dbReference type="EMBL" id="CAIH01000135">
    <property type="protein sequence ID" value="CCH92356.1"/>
    <property type="molecule type" value="Genomic_DNA"/>
</dbReference>
<gene>
    <name evidence="1" type="ORF">MICCA_220002</name>
</gene>
<protein>
    <submittedName>
        <fullName evidence="1">Uncharacterized protein</fullName>
    </submittedName>
</protein>
<proteinExistence type="predicted"/>
<evidence type="ECO:0000313" key="2">
    <source>
        <dbReference type="Proteomes" id="UP000005806"/>
    </source>
</evidence>
<accession>A0A822LA97</accession>
<organism evidence="1 2">
    <name type="scientific">Microcystis aeruginosa PCC 9432</name>
    <dbReference type="NCBI Taxonomy" id="1160280"/>
    <lineage>
        <taxon>Bacteria</taxon>
        <taxon>Bacillati</taxon>
        <taxon>Cyanobacteriota</taxon>
        <taxon>Cyanophyceae</taxon>
        <taxon>Oscillatoriophycideae</taxon>
        <taxon>Chroococcales</taxon>
        <taxon>Microcystaceae</taxon>
        <taxon>Microcystis</taxon>
    </lineage>
</organism>
<dbReference type="Proteomes" id="UP000005806">
    <property type="component" value="Unassembled WGS sequence"/>
</dbReference>